<organism evidence="4 5">
    <name type="scientific">Guinea pig cytomegalovirus (strain 22122)</name>
    <name type="common">GPCMV</name>
    <dbReference type="NCBI Taxonomy" id="103920"/>
    <lineage>
        <taxon>Viruses</taxon>
        <taxon>Duplodnaviria</taxon>
        <taxon>Heunggongvirae</taxon>
        <taxon>Peploviricota</taxon>
        <taxon>Herviviricetes</taxon>
        <taxon>Herpesvirales</taxon>
        <taxon>Orthoherpesviridae</taxon>
        <taxon>Betaherpesvirinae</taxon>
        <taxon>Quwivirus</taxon>
        <taxon>Quwivirus caviidbeta2</taxon>
    </lineage>
</organism>
<evidence type="ECO:0000256" key="2">
    <source>
        <dbReference type="SAM" id="MobiDB-lite"/>
    </source>
</evidence>
<dbReference type="Proteomes" id="UP000102041">
    <property type="component" value="Segment"/>
</dbReference>
<dbReference type="Proteomes" id="UP000132784">
    <property type="component" value="Segment"/>
</dbReference>
<evidence type="ECO:0000313" key="5">
    <source>
        <dbReference type="Proteomes" id="UP000102041"/>
    </source>
</evidence>
<accession>E9RH51</accession>
<dbReference type="GO" id="GO:0043657">
    <property type="term" value="C:host cell"/>
    <property type="evidence" value="ECO:0007669"/>
    <property type="project" value="UniProtKB-SubCell"/>
</dbReference>
<protein>
    <submittedName>
        <fullName evidence="3 4">GP35</fullName>
    </submittedName>
</protein>
<sequence>MSEGTSAQEPEPEIPLDENYNFSPSVLTEEDIRYVTHRLVEEPCLRKLAFFNSGIPVPAFELEANIRVDVKRQCLRISQVAEQAVKIAVCASHLVNSKLLLVKYTDAITIFMNSPHRERLETGYRRLCQALNDDSNPADMIQSLDDTYLPTSIYKHRLQHLYDLADSINIDVEDEARRHYHKLGVFNNFYKSPLFFTTEAVLAYATNIEQITRGNTLDFDLMTIKKLSKDPIDVLNDMMFILSFNHMVFVQTEDCFTLRKWIITSLNNFTLDMHTAYTQVPETRITFLNLVDMVASMINTNTDIEDDDEDSQFKPALRVVFNMLRELEKASVYVLPGFMRFASFVVLLKLLNRRTETHCAGLDLAFRGQESTADLDPSTPYSVVEYNLKNPYGNKNLFRCPRNVPKHLGEDLVEMNMTQPIISTAEDGSPTVDYYELQKQACLMMEGAAQQLRMTPEQIKAYAYNKELVASAEVETTVTEDVLEPEDPLFANVSRRHVRQSSKRHHGKMQGKSHRTQIPNLRPYQITKPKRHRPDVTAKLSKQLQQASISDS</sequence>
<feature type="compositionally biased region" description="Basic residues" evidence="2">
    <location>
        <begin position="495"/>
        <end position="515"/>
    </location>
</feature>
<evidence type="ECO:0000256" key="1">
    <source>
        <dbReference type="ARBA" id="ARBA00004340"/>
    </source>
</evidence>
<name>E9RH51_GPCMV</name>
<dbReference type="OrthoDB" id="8203at10239"/>
<organismHost>
    <name type="scientific">Cavia porcellus</name>
    <name type="common">Guinea pig</name>
    <dbReference type="NCBI Taxonomy" id="10141"/>
</organismHost>
<keyword evidence="6" id="KW-1185">Reference proteome</keyword>
<dbReference type="EMBL" id="KC503762">
    <property type="protein sequence ID" value="AGE11513.1"/>
    <property type="molecule type" value="Genomic_DNA"/>
</dbReference>
<evidence type="ECO:0000313" key="4">
    <source>
        <dbReference type="EMBL" id="BAJ78503.1"/>
    </source>
</evidence>
<dbReference type="EMBL" id="AB592928">
    <property type="protein sequence ID" value="BAJ78503.1"/>
    <property type="molecule type" value="Genomic_DNA"/>
</dbReference>
<dbReference type="InterPro" id="IPR006731">
    <property type="entry name" value="Herpes_pp85"/>
</dbReference>
<dbReference type="GeneID" id="14536636"/>
<dbReference type="Pfam" id="PF04637">
    <property type="entry name" value="Herpes_pp85"/>
    <property type="match status" value="1"/>
</dbReference>
<dbReference type="KEGG" id="vg:14536636"/>
<reference evidence="3 6" key="2">
    <citation type="journal article" date="2013" name="Genome Announc.">
        <title>Complete genome sequence of pathogenic Guinea pig cytomegalovirus from salivary gland homogenates of infected animals.</title>
        <authorList>
            <person name="Yang D."/>
            <person name="Tamburro K."/>
            <person name="Dittmer D."/>
            <person name="Cui X."/>
            <person name="McVoy M.A."/>
            <person name="Hernandez-Alvarado N."/>
            <person name="Schleiss M.R."/>
        </authorList>
    </citation>
    <scope>NUCLEOTIDE SEQUENCE [LARGE SCALE GENOMIC DNA]</scope>
    <source>
        <strain evidence="3">21222</strain>
    </source>
</reference>
<dbReference type="RefSeq" id="YP_007417809.1">
    <property type="nucleotide sequence ID" value="NC_020231.1"/>
</dbReference>
<evidence type="ECO:0000313" key="3">
    <source>
        <dbReference type="EMBL" id="AGE11513.1"/>
    </source>
</evidence>
<feature type="region of interest" description="Disordered" evidence="2">
    <location>
        <begin position="495"/>
        <end position="535"/>
    </location>
</feature>
<comment type="subcellular location">
    <subcellularLocation>
        <location evidence="1">Host cell</location>
    </subcellularLocation>
</comment>
<reference evidence="4 5" key="1">
    <citation type="journal article" date="2011" name="J. Gen. Virol.">
        <title>Re-evaluation of the genome sequence of guinea pig cytomegalovirus.</title>
        <authorList>
            <person name="Kanai K."/>
            <person name="Yamada S."/>
            <person name="Yamamoto Y."/>
            <person name="Fukui Y."/>
            <person name="Kurane I."/>
            <person name="Inoue N."/>
        </authorList>
    </citation>
    <scope>NUCLEOTIDE SEQUENCE [LARGE SCALE GENOMIC DNA]</scope>
    <source>
        <strain evidence="4">22122</strain>
    </source>
</reference>
<proteinExistence type="predicted"/>
<evidence type="ECO:0000313" key="6">
    <source>
        <dbReference type="Proteomes" id="UP000132784"/>
    </source>
</evidence>
<gene>
    <name evidence="4" type="primary">GP35</name>
</gene>